<dbReference type="GO" id="GO:0006508">
    <property type="term" value="P:proteolysis"/>
    <property type="evidence" value="ECO:0007669"/>
    <property type="project" value="UniProtKB-KW"/>
</dbReference>
<keyword evidence="2" id="KW-0645">Protease</keyword>
<evidence type="ECO:0000313" key="7">
    <source>
        <dbReference type="EMBL" id="MUN35202.1"/>
    </source>
</evidence>
<accession>A0A7K1KSQ9</accession>
<evidence type="ECO:0000256" key="5">
    <source>
        <dbReference type="ARBA" id="ARBA00023157"/>
    </source>
</evidence>
<evidence type="ECO:0000256" key="6">
    <source>
        <dbReference type="SAM" id="SignalP"/>
    </source>
</evidence>
<keyword evidence="3" id="KW-0378">Hydrolase</keyword>
<reference evidence="7 8" key="1">
    <citation type="submission" date="2019-11" db="EMBL/GenBank/DDBJ databases">
        <authorList>
            <person name="Cao P."/>
        </authorList>
    </citation>
    <scope>NUCLEOTIDE SEQUENCE [LARGE SCALE GENOMIC DNA]</scope>
    <source>
        <strain evidence="7 8">NEAU-AAG5</strain>
    </source>
</reference>
<dbReference type="InterPro" id="IPR001316">
    <property type="entry name" value="Pept_S1A_streptogrisin"/>
</dbReference>
<evidence type="ECO:0000256" key="1">
    <source>
        <dbReference type="ARBA" id="ARBA00007664"/>
    </source>
</evidence>
<dbReference type="Proteomes" id="UP000432015">
    <property type="component" value="Unassembled WGS sequence"/>
</dbReference>
<sequence length="231" mass="23174">MRLRISSAAATAAACAIATLAAPAPGAMASPASPASPAAPPSAVGGQTVYASDGSPCTLGFNVRRSDGYYFLTAGSCARQDQRVYADSAKTTALGTVVARTPLGVGLVRYVEPQAERPGGVDTHPGSQHIKGAGHVPIGQQICRSSPVSGLRCGKLKAVDLSVMLPDGTMGTIAQTDACGLPGDAPGAPYFAGGTALGVEFQGSGACEGGENSYYQQIDEILVQLGGGEVY</sequence>
<feature type="signal peptide" evidence="6">
    <location>
        <begin position="1"/>
        <end position="29"/>
    </location>
</feature>
<protein>
    <recommendedName>
        <fullName evidence="9">Streptogrisin B</fullName>
    </recommendedName>
</protein>
<gene>
    <name evidence="7" type="ORF">GNZ18_01075</name>
</gene>
<name>A0A7K1KSQ9_9ACTN</name>
<dbReference type="RefSeq" id="WP_156214175.1">
    <property type="nucleotide sequence ID" value="NZ_WOFH01000001.1"/>
</dbReference>
<keyword evidence="8" id="KW-1185">Reference proteome</keyword>
<dbReference type="InterPro" id="IPR043504">
    <property type="entry name" value="Peptidase_S1_PA_chymotrypsin"/>
</dbReference>
<evidence type="ECO:0000256" key="3">
    <source>
        <dbReference type="ARBA" id="ARBA00022801"/>
    </source>
</evidence>
<dbReference type="PRINTS" id="PR00861">
    <property type="entry name" value="ALYTICPTASE"/>
</dbReference>
<dbReference type="Gene3D" id="2.40.10.10">
    <property type="entry name" value="Trypsin-like serine proteases"/>
    <property type="match status" value="2"/>
</dbReference>
<evidence type="ECO:0000256" key="4">
    <source>
        <dbReference type="ARBA" id="ARBA00022825"/>
    </source>
</evidence>
<keyword evidence="4" id="KW-0720">Serine protease</keyword>
<comment type="similarity">
    <text evidence="1">Belongs to the peptidase S1 family.</text>
</comment>
<evidence type="ECO:0000313" key="8">
    <source>
        <dbReference type="Proteomes" id="UP000432015"/>
    </source>
</evidence>
<feature type="chain" id="PRO_5029629381" description="Streptogrisin B" evidence="6">
    <location>
        <begin position="30"/>
        <end position="231"/>
    </location>
</feature>
<keyword evidence="5" id="KW-1015">Disulfide bond</keyword>
<dbReference type="SUPFAM" id="SSF50494">
    <property type="entry name" value="Trypsin-like serine proteases"/>
    <property type="match status" value="1"/>
</dbReference>
<dbReference type="AlphaFoldDB" id="A0A7K1KSQ9"/>
<evidence type="ECO:0008006" key="9">
    <source>
        <dbReference type="Google" id="ProtNLM"/>
    </source>
</evidence>
<dbReference type="EMBL" id="WOFH01000001">
    <property type="protein sequence ID" value="MUN35202.1"/>
    <property type="molecule type" value="Genomic_DNA"/>
</dbReference>
<organism evidence="7 8">
    <name type="scientific">Actinomadura litoris</name>
    <dbReference type="NCBI Taxonomy" id="2678616"/>
    <lineage>
        <taxon>Bacteria</taxon>
        <taxon>Bacillati</taxon>
        <taxon>Actinomycetota</taxon>
        <taxon>Actinomycetes</taxon>
        <taxon>Streptosporangiales</taxon>
        <taxon>Thermomonosporaceae</taxon>
        <taxon>Actinomadura</taxon>
    </lineage>
</organism>
<comment type="caution">
    <text evidence="7">The sequence shown here is derived from an EMBL/GenBank/DDBJ whole genome shotgun (WGS) entry which is preliminary data.</text>
</comment>
<dbReference type="CDD" id="cd21112">
    <property type="entry name" value="alphaLP-like"/>
    <property type="match status" value="1"/>
</dbReference>
<evidence type="ECO:0000256" key="2">
    <source>
        <dbReference type="ARBA" id="ARBA00022670"/>
    </source>
</evidence>
<keyword evidence="6" id="KW-0732">Signal</keyword>
<dbReference type="PROSITE" id="PS51257">
    <property type="entry name" value="PROKAR_LIPOPROTEIN"/>
    <property type="match status" value="1"/>
</dbReference>
<dbReference type="GO" id="GO:0004252">
    <property type="term" value="F:serine-type endopeptidase activity"/>
    <property type="evidence" value="ECO:0007669"/>
    <property type="project" value="InterPro"/>
</dbReference>
<dbReference type="InterPro" id="IPR009003">
    <property type="entry name" value="Peptidase_S1_PA"/>
</dbReference>
<proteinExistence type="inferred from homology"/>